<dbReference type="InterPro" id="IPR043129">
    <property type="entry name" value="ATPase_NBD"/>
</dbReference>
<dbReference type="SUPFAM" id="SSF53067">
    <property type="entry name" value="Actin-like ATPase domain"/>
    <property type="match status" value="2"/>
</dbReference>
<comment type="caution">
    <text evidence="1">The sequence shown here is derived from an EMBL/GenBank/DDBJ whole genome shotgun (WGS) entry which is preliminary data.</text>
</comment>
<dbReference type="Gene3D" id="1.10.720.160">
    <property type="match status" value="1"/>
</dbReference>
<reference evidence="1" key="1">
    <citation type="submission" date="2019-08" db="EMBL/GenBank/DDBJ databases">
        <authorList>
            <person name="Kucharzyk K."/>
            <person name="Murdoch R.W."/>
            <person name="Higgins S."/>
            <person name="Loffler F."/>
        </authorList>
    </citation>
    <scope>NUCLEOTIDE SEQUENCE</scope>
</reference>
<dbReference type="InterPro" id="IPR052519">
    <property type="entry name" value="Euk-type_GlcNAc_Kinase"/>
</dbReference>
<evidence type="ECO:0008006" key="2">
    <source>
        <dbReference type="Google" id="ProtNLM"/>
    </source>
</evidence>
<protein>
    <recommendedName>
        <fullName evidence="2">ATPase BadF/BadG/BcrA/BcrD type domain-containing protein</fullName>
    </recommendedName>
</protein>
<dbReference type="AlphaFoldDB" id="A0A644XIY4"/>
<proteinExistence type="predicted"/>
<name>A0A644XIY4_9ZZZZ</name>
<dbReference type="CDD" id="cd24079">
    <property type="entry name" value="ASKHA_NBD_PG1100-like"/>
    <property type="match status" value="1"/>
</dbReference>
<dbReference type="EMBL" id="VSSQ01002544">
    <property type="protein sequence ID" value="MPM16059.1"/>
    <property type="molecule type" value="Genomic_DNA"/>
</dbReference>
<organism evidence="1">
    <name type="scientific">bioreactor metagenome</name>
    <dbReference type="NCBI Taxonomy" id="1076179"/>
    <lineage>
        <taxon>unclassified sequences</taxon>
        <taxon>metagenomes</taxon>
        <taxon>ecological metagenomes</taxon>
    </lineage>
</organism>
<dbReference type="PANTHER" id="PTHR43190:SF3">
    <property type="entry name" value="N-ACETYL-D-GLUCOSAMINE KINASE"/>
    <property type="match status" value="1"/>
</dbReference>
<evidence type="ECO:0000313" key="1">
    <source>
        <dbReference type="EMBL" id="MPM16059.1"/>
    </source>
</evidence>
<gene>
    <name evidence="1" type="ORF">SDC9_62433</name>
</gene>
<accession>A0A644XIY4</accession>
<dbReference type="PANTHER" id="PTHR43190">
    <property type="entry name" value="N-ACETYL-D-GLUCOSAMINE KINASE"/>
    <property type="match status" value="1"/>
</dbReference>
<sequence>MVALEKIPKGFELALKIPNFAAQKNLNMRLIADSGSTKVDWRAIHSDGSVQKITTAGINPFFQTEEQIVYELQQHLLPDISASVNEIHFYGAGVSSPDQVKILQDCFRKVFPKARTNAYTDLLAAARELCGNKPGIAGILGTGANSCFYDGAQIVDNVPACGFILGDEGSGAVLGKKFVSDFLKRQLPADLNTIFSQKYNLTYGGVVERVYKQPFPNRYLATFSVFLNENRNHPYVDKLLRTSFEEYFVRNIMQYDYKKHQVNLVGSVAYHYRDILEDVARKLGIKIGHILKSPIDGLAEYHKSI</sequence>
<dbReference type="Gene3D" id="3.30.420.40">
    <property type="match status" value="2"/>
</dbReference>